<dbReference type="OrthoDB" id="432234at2759"/>
<accession>A0A369JQR0</accession>
<feature type="region of interest" description="Disordered" evidence="1">
    <location>
        <begin position="559"/>
        <end position="609"/>
    </location>
</feature>
<evidence type="ECO:0000313" key="3">
    <source>
        <dbReference type="EMBL" id="RDB23672.1"/>
    </source>
</evidence>
<feature type="compositionally biased region" description="Acidic residues" evidence="1">
    <location>
        <begin position="578"/>
        <end position="594"/>
    </location>
</feature>
<evidence type="ECO:0000259" key="2">
    <source>
        <dbReference type="Pfam" id="PF14214"/>
    </source>
</evidence>
<dbReference type="STRING" id="39966.A0A369JQR0"/>
<feature type="compositionally biased region" description="Basic and acidic residues" evidence="1">
    <location>
        <begin position="559"/>
        <end position="568"/>
    </location>
</feature>
<organism evidence="3 4">
    <name type="scientific">Hypsizygus marmoreus</name>
    <name type="common">White beech mushroom</name>
    <name type="synonym">Agaricus marmoreus</name>
    <dbReference type="NCBI Taxonomy" id="39966"/>
    <lineage>
        <taxon>Eukaryota</taxon>
        <taxon>Fungi</taxon>
        <taxon>Dikarya</taxon>
        <taxon>Basidiomycota</taxon>
        <taxon>Agaricomycotina</taxon>
        <taxon>Agaricomycetes</taxon>
        <taxon>Agaricomycetidae</taxon>
        <taxon>Agaricales</taxon>
        <taxon>Tricholomatineae</taxon>
        <taxon>Lyophyllaceae</taxon>
        <taxon>Hypsizygus</taxon>
    </lineage>
</organism>
<evidence type="ECO:0000313" key="4">
    <source>
        <dbReference type="Proteomes" id="UP000076154"/>
    </source>
</evidence>
<sequence>MHNPPNLWITINPSDTQDPIAQVMAGEDIDLNKFNSLVGPTATQRAMNIASDPYASARYFHTVVRLVLETMFGIKVKRGHNIERKEGIFGTVNSYIGTVEAQGRGSLHLHLLLWLTDSPTSSEMQKALADESFREKMRNFIKQNIRADINNANELDLKAMPVIPEVSYSRPIDPRTPNFDELNSQREHQLARTVQVHTCKLGRCQKVVGSHLVCKHRAPFPLSSDDWVSEEGEWGPKRLSGSVNNFCPPLLDILRSNHDIKLIISSGLAKKLAWYLYRYAAKKQLESFNASALLARDFAYQLELNKKTNDILDTNKRLIQRCANTLSRHHEFSAPEVSSYIMGWGDRYESHYYVTIYWDSAVVALKRHFPELRSKKHLDFLNAHGANTNDTEELDTQSRLVIKDGEIRLNDQLKDYQYRGDLLREQSFLEFNLNTYEASFNGQEDMPNPTNHTRLRSVRVPYKAEADKKKQCRVIRGAGHETMPNFVGQWFPRNDDPNTREFYCASMLMLFQPWQTMYTLKEASESFEASFNRFSLSAKPQVKQMLDNIQFYHDSSDCAKRDTERRDQALGPGHDVIVDDDQSPEDETYPDQMDETVIADVTEEDIERS</sequence>
<evidence type="ECO:0000256" key="1">
    <source>
        <dbReference type="SAM" id="MobiDB-lite"/>
    </source>
</evidence>
<dbReference type="Pfam" id="PF14214">
    <property type="entry name" value="Helitron_like_N"/>
    <property type="match status" value="1"/>
</dbReference>
<comment type="caution">
    <text evidence="3">The sequence shown here is derived from an EMBL/GenBank/DDBJ whole genome shotgun (WGS) entry which is preliminary data.</text>
</comment>
<proteinExistence type="predicted"/>
<name>A0A369JQR0_HYPMA</name>
<dbReference type="InterPro" id="IPR025476">
    <property type="entry name" value="Helitron_helicase-like"/>
</dbReference>
<dbReference type="EMBL" id="LUEZ02000046">
    <property type="protein sequence ID" value="RDB23672.1"/>
    <property type="molecule type" value="Genomic_DNA"/>
</dbReference>
<keyword evidence="4" id="KW-1185">Reference proteome</keyword>
<dbReference type="Proteomes" id="UP000076154">
    <property type="component" value="Unassembled WGS sequence"/>
</dbReference>
<feature type="domain" description="Helitron helicase-like" evidence="2">
    <location>
        <begin position="2"/>
        <end position="113"/>
    </location>
</feature>
<reference evidence="3" key="1">
    <citation type="submission" date="2018-04" db="EMBL/GenBank/DDBJ databases">
        <title>Whole genome sequencing of Hypsizygus marmoreus.</title>
        <authorList>
            <person name="Choi I.-G."/>
            <person name="Min B."/>
            <person name="Kim J.-G."/>
            <person name="Kim S."/>
            <person name="Oh Y.-L."/>
            <person name="Kong W.-S."/>
            <person name="Park H."/>
            <person name="Jeong J."/>
            <person name="Song E.-S."/>
        </authorList>
    </citation>
    <scope>NUCLEOTIDE SEQUENCE [LARGE SCALE GENOMIC DNA]</scope>
    <source>
        <strain evidence="3">51987-8</strain>
    </source>
</reference>
<dbReference type="AlphaFoldDB" id="A0A369JQR0"/>
<gene>
    <name evidence="3" type="ORF">Hypma_009540</name>
</gene>
<dbReference type="InParanoid" id="A0A369JQR0"/>
<protein>
    <recommendedName>
        <fullName evidence="2">Helitron helicase-like domain-containing protein</fullName>
    </recommendedName>
</protein>